<feature type="domain" description="HDOD" evidence="1">
    <location>
        <begin position="193"/>
        <end position="377"/>
    </location>
</feature>
<proteinExistence type="predicted"/>
<name>A0A3E0DRC1_9GAMM</name>
<reference evidence="2 3" key="1">
    <citation type="submission" date="2018-08" db="EMBL/GenBank/DDBJ databases">
        <title>Genomic Encyclopedia of Type Strains, Phase III (KMG-III): the genomes of soil and plant-associated and newly described type strains.</title>
        <authorList>
            <person name="Whitman W."/>
        </authorList>
    </citation>
    <scope>NUCLEOTIDE SEQUENCE [LARGE SCALE GENOMIC DNA]</scope>
    <source>
        <strain evidence="2 3">CECT 7375</strain>
    </source>
</reference>
<dbReference type="PANTHER" id="PTHR33525:SF4">
    <property type="entry name" value="CYCLIC DI-GMP PHOSPHODIESTERASE CDGJ"/>
    <property type="match status" value="1"/>
</dbReference>
<accession>A0A3E0DRC1</accession>
<gene>
    <name evidence="2" type="ORF">DFP81_102218</name>
</gene>
<dbReference type="Pfam" id="PF08668">
    <property type="entry name" value="HDOD"/>
    <property type="match status" value="1"/>
</dbReference>
<sequence>MISNNYLFSRQAVVDSKMTAKANNLFHLNNMEQEKKDSFLSLLFTDLSIVDAIKHQPIFIAVSIHEVEHLPTPPSSMRFVLFFDAAELRPERDNDRLSELRLDGYQLGLTNFSLKFFGTPFFDYFSFVELSLNKFDMSQVLNVDRHQGLAHKEVWVSHIQSQEQHQEIDAKTHASWFSGDFLSASVPVKGNNVPGYRLILIDLLKRLQDGRSSIRDISATIEKDVTLAYRVLKLTKSVMYHRQFNVHNVQRAIEIIGIKDLIKWVTLAMFSSIDGKPDCLFSMAVNRAAFCNGIAKAMYPKLEGAFLVGLFSYLPSFFDASMDEILHDLPLDESLVSALKYHQGHLGSVLSVAKHYEAGHWEKIPFDELAEQDLSSNQLRQIYIDSLKAAKEIYQI</sequence>
<evidence type="ECO:0000313" key="2">
    <source>
        <dbReference type="EMBL" id="REG85685.1"/>
    </source>
</evidence>
<dbReference type="PROSITE" id="PS51833">
    <property type="entry name" value="HDOD"/>
    <property type="match status" value="1"/>
</dbReference>
<evidence type="ECO:0000313" key="3">
    <source>
        <dbReference type="Proteomes" id="UP000256542"/>
    </source>
</evidence>
<protein>
    <submittedName>
        <fullName evidence="2">EAL and modified HD-GYP domain-containing signal transduction protein</fullName>
    </submittedName>
</protein>
<dbReference type="PANTHER" id="PTHR33525">
    <property type="match status" value="1"/>
</dbReference>
<dbReference type="AlphaFoldDB" id="A0A3E0DRC1"/>
<dbReference type="OrthoDB" id="9804751at2"/>
<keyword evidence="3" id="KW-1185">Reference proteome</keyword>
<organism evidence="2 3">
    <name type="scientific">Marinomonas pollencensis</name>
    <dbReference type="NCBI Taxonomy" id="491954"/>
    <lineage>
        <taxon>Bacteria</taxon>
        <taxon>Pseudomonadati</taxon>
        <taxon>Pseudomonadota</taxon>
        <taxon>Gammaproteobacteria</taxon>
        <taxon>Oceanospirillales</taxon>
        <taxon>Oceanospirillaceae</taxon>
        <taxon>Marinomonas</taxon>
    </lineage>
</organism>
<dbReference type="Proteomes" id="UP000256542">
    <property type="component" value="Unassembled WGS sequence"/>
</dbReference>
<dbReference type="InterPro" id="IPR013976">
    <property type="entry name" value="HDOD"/>
</dbReference>
<dbReference type="EMBL" id="QUNG01000002">
    <property type="protein sequence ID" value="REG85685.1"/>
    <property type="molecule type" value="Genomic_DNA"/>
</dbReference>
<comment type="caution">
    <text evidence="2">The sequence shown here is derived from an EMBL/GenBank/DDBJ whole genome shotgun (WGS) entry which is preliminary data.</text>
</comment>
<evidence type="ECO:0000259" key="1">
    <source>
        <dbReference type="PROSITE" id="PS51833"/>
    </source>
</evidence>
<dbReference type="Gene3D" id="1.10.3210.10">
    <property type="entry name" value="Hypothetical protein af1432"/>
    <property type="match status" value="1"/>
</dbReference>
<dbReference type="InterPro" id="IPR052340">
    <property type="entry name" value="RNase_Y/CdgJ"/>
</dbReference>
<dbReference type="SUPFAM" id="SSF109604">
    <property type="entry name" value="HD-domain/PDEase-like"/>
    <property type="match status" value="1"/>
</dbReference>
<dbReference type="RefSeq" id="WP_115896467.1">
    <property type="nucleotide sequence ID" value="NZ_QUNG01000002.1"/>
</dbReference>